<evidence type="ECO:0000313" key="5">
    <source>
        <dbReference type="Proteomes" id="UP001519460"/>
    </source>
</evidence>
<keyword evidence="2" id="KW-1133">Transmembrane helix</keyword>
<proteinExistence type="predicted"/>
<feature type="region of interest" description="Disordered" evidence="1">
    <location>
        <begin position="304"/>
        <end position="324"/>
    </location>
</feature>
<dbReference type="Proteomes" id="UP001519460">
    <property type="component" value="Unassembled WGS sequence"/>
</dbReference>
<reference evidence="4 5" key="1">
    <citation type="journal article" date="2023" name="Sci. Data">
        <title>Genome assembly of the Korean intertidal mud-creeper Batillaria attramentaria.</title>
        <authorList>
            <person name="Patra A.K."/>
            <person name="Ho P.T."/>
            <person name="Jun S."/>
            <person name="Lee S.J."/>
            <person name="Kim Y."/>
            <person name="Won Y.J."/>
        </authorList>
    </citation>
    <scope>NUCLEOTIDE SEQUENCE [LARGE SCALE GENOMIC DNA]</scope>
    <source>
        <strain evidence="4">Wonlab-2016</strain>
    </source>
</reference>
<evidence type="ECO:0000313" key="4">
    <source>
        <dbReference type="EMBL" id="KAK7492137.1"/>
    </source>
</evidence>
<evidence type="ECO:0000256" key="1">
    <source>
        <dbReference type="SAM" id="MobiDB-lite"/>
    </source>
</evidence>
<feature type="transmembrane region" description="Helical" evidence="2">
    <location>
        <begin position="273"/>
        <end position="296"/>
    </location>
</feature>
<keyword evidence="2" id="KW-0812">Transmembrane</keyword>
<keyword evidence="2" id="KW-0472">Membrane</keyword>
<dbReference type="InterPro" id="IPR007110">
    <property type="entry name" value="Ig-like_dom"/>
</dbReference>
<evidence type="ECO:0000256" key="2">
    <source>
        <dbReference type="SAM" id="Phobius"/>
    </source>
</evidence>
<accession>A0ABD0KY35</accession>
<comment type="caution">
    <text evidence="4">The sequence shown here is derived from an EMBL/GenBank/DDBJ whole genome shotgun (WGS) entry which is preliminary data.</text>
</comment>
<dbReference type="Gene3D" id="2.60.40.10">
    <property type="entry name" value="Immunoglobulins"/>
    <property type="match status" value="1"/>
</dbReference>
<dbReference type="Pfam" id="PF07686">
    <property type="entry name" value="V-set"/>
    <property type="match status" value="1"/>
</dbReference>
<protein>
    <recommendedName>
        <fullName evidence="3">Ig-like domain-containing protein</fullName>
    </recommendedName>
</protein>
<dbReference type="PROSITE" id="PS50835">
    <property type="entry name" value="IG_LIKE"/>
    <property type="match status" value="1"/>
</dbReference>
<feature type="domain" description="Ig-like" evidence="3">
    <location>
        <begin position="148"/>
        <end position="240"/>
    </location>
</feature>
<sequence>STAGAPDHGPVAAGELTITDGWDLIKYPGVQGLKWLHSLQDGSSITQCVGTEVTFPWDYQLEGEEQLVGISWSRLQDGTTEKQSIAGFVFDKFESQLGTRVTQVKEGGAGLKMADLTTADSGSYTVIVRLDGQSVPQQSLTLIVAEMPETETGSLEVILSNETEADTSPSATNGYQQLLCGKFTSLGQPPVSVVWEDPDGKLLESTFFDTSSGYFVLSLPARYRGGNYHCMINETATAFSCLPSHSPLREKASLEVTAPVSRVTAAGMDSGTVAGIVIGVLAVVAAAVIITLVIVLKVCRRKGKKYSPKEPESPNQEVSEPFKT</sequence>
<dbReference type="InterPro" id="IPR013106">
    <property type="entry name" value="Ig_V-set"/>
</dbReference>
<feature type="non-terminal residue" evidence="4">
    <location>
        <position position="1"/>
    </location>
</feature>
<evidence type="ECO:0000259" key="3">
    <source>
        <dbReference type="PROSITE" id="PS50835"/>
    </source>
</evidence>
<gene>
    <name evidence="4" type="ORF">BaRGS_00016611</name>
</gene>
<name>A0ABD0KY35_9CAEN</name>
<keyword evidence="5" id="KW-1185">Reference proteome</keyword>
<dbReference type="EMBL" id="JACVVK020000106">
    <property type="protein sequence ID" value="KAK7492137.1"/>
    <property type="molecule type" value="Genomic_DNA"/>
</dbReference>
<dbReference type="InterPro" id="IPR013783">
    <property type="entry name" value="Ig-like_fold"/>
</dbReference>
<organism evidence="4 5">
    <name type="scientific">Batillaria attramentaria</name>
    <dbReference type="NCBI Taxonomy" id="370345"/>
    <lineage>
        <taxon>Eukaryota</taxon>
        <taxon>Metazoa</taxon>
        <taxon>Spiralia</taxon>
        <taxon>Lophotrochozoa</taxon>
        <taxon>Mollusca</taxon>
        <taxon>Gastropoda</taxon>
        <taxon>Caenogastropoda</taxon>
        <taxon>Sorbeoconcha</taxon>
        <taxon>Cerithioidea</taxon>
        <taxon>Batillariidae</taxon>
        <taxon>Batillaria</taxon>
    </lineage>
</organism>
<dbReference type="AlphaFoldDB" id="A0ABD0KY35"/>